<gene>
    <name evidence="13" type="ORF">PSDVSF_31710</name>
</gene>
<dbReference type="Pfam" id="PF03544">
    <property type="entry name" value="TonB_C"/>
    <property type="match status" value="1"/>
</dbReference>
<dbReference type="NCBIfam" id="TIGR01352">
    <property type="entry name" value="tonB_Cterm"/>
    <property type="match status" value="1"/>
</dbReference>
<evidence type="ECO:0000256" key="2">
    <source>
        <dbReference type="ARBA" id="ARBA00006555"/>
    </source>
</evidence>
<evidence type="ECO:0000256" key="5">
    <source>
        <dbReference type="ARBA" id="ARBA00022519"/>
    </source>
</evidence>
<reference evidence="13" key="1">
    <citation type="journal article" date="2022" name="Arch. Microbiol.">
        <title>Pseudodesulfovibrio sediminis sp. nov., a mesophilic and neutrophilic sulfate-reducing bacterium isolated from sediment of a brackish lake.</title>
        <authorList>
            <person name="Takahashi A."/>
            <person name="Kojima H."/>
            <person name="Watanabe M."/>
            <person name="Fukui M."/>
        </authorList>
    </citation>
    <scope>NUCLEOTIDE SEQUENCE</scope>
    <source>
        <strain evidence="13">SF6</strain>
    </source>
</reference>
<feature type="compositionally biased region" description="Polar residues" evidence="10">
    <location>
        <begin position="79"/>
        <end position="97"/>
    </location>
</feature>
<keyword evidence="6 11" id="KW-0812">Transmembrane</keyword>
<evidence type="ECO:0000256" key="8">
    <source>
        <dbReference type="ARBA" id="ARBA00022989"/>
    </source>
</evidence>
<evidence type="ECO:0000256" key="11">
    <source>
        <dbReference type="SAM" id="Phobius"/>
    </source>
</evidence>
<name>A0ABN6EXE8_9BACT</name>
<dbReference type="PANTHER" id="PTHR33446">
    <property type="entry name" value="PROTEIN TONB-RELATED"/>
    <property type="match status" value="1"/>
</dbReference>
<evidence type="ECO:0000256" key="7">
    <source>
        <dbReference type="ARBA" id="ARBA00022927"/>
    </source>
</evidence>
<evidence type="ECO:0000256" key="1">
    <source>
        <dbReference type="ARBA" id="ARBA00004383"/>
    </source>
</evidence>
<dbReference type="Proteomes" id="UP001053296">
    <property type="component" value="Chromosome"/>
</dbReference>
<dbReference type="InterPro" id="IPR051045">
    <property type="entry name" value="TonB-dependent_transducer"/>
</dbReference>
<dbReference type="EMBL" id="AP024485">
    <property type="protein sequence ID" value="BCS89929.1"/>
    <property type="molecule type" value="Genomic_DNA"/>
</dbReference>
<evidence type="ECO:0000256" key="6">
    <source>
        <dbReference type="ARBA" id="ARBA00022692"/>
    </source>
</evidence>
<comment type="similarity">
    <text evidence="2">Belongs to the TonB family.</text>
</comment>
<proteinExistence type="inferred from homology"/>
<feature type="region of interest" description="Disordered" evidence="10">
    <location>
        <begin position="77"/>
        <end position="224"/>
    </location>
</feature>
<feature type="compositionally biased region" description="Polar residues" evidence="10">
    <location>
        <begin position="205"/>
        <end position="218"/>
    </location>
</feature>
<evidence type="ECO:0000313" key="14">
    <source>
        <dbReference type="Proteomes" id="UP001053296"/>
    </source>
</evidence>
<evidence type="ECO:0000256" key="9">
    <source>
        <dbReference type="ARBA" id="ARBA00023136"/>
    </source>
</evidence>
<protein>
    <recommendedName>
        <fullName evidence="12">TonB C-terminal domain-containing protein</fullName>
    </recommendedName>
</protein>
<evidence type="ECO:0000256" key="3">
    <source>
        <dbReference type="ARBA" id="ARBA00022448"/>
    </source>
</evidence>
<dbReference type="InterPro" id="IPR006260">
    <property type="entry name" value="TonB/TolA_C"/>
</dbReference>
<feature type="compositionally biased region" description="Basic and acidic residues" evidence="10">
    <location>
        <begin position="171"/>
        <end position="182"/>
    </location>
</feature>
<dbReference type="Gene3D" id="3.30.1150.10">
    <property type="match status" value="1"/>
</dbReference>
<feature type="compositionally biased region" description="Basic residues" evidence="10">
    <location>
        <begin position="131"/>
        <end position="147"/>
    </location>
</feature>
<keyword evidence="7" id="KW-0653">Protein transport</keyword>
<feature type="compositionally biased region" description="Polar residues" evidence="10">
    <location>
        <begin position="184"/>
        <end position="196"/>
    </location>
</feature>
<feature type="domain" description="TonB C-terminal" evidence="12">
    <location>
        <begin position="226"/>
        <end position="317"/>
    </location>
</feature>
<dbReference type="PANTHER" id="PTHR33446:SF14">
    <property type="entry name" value="PROTEIN TONB"/>
    <property type="match status" value="1"/>
</dbReference>
<feature type="transmembrane region" description="Helical" evidence="11">
    <location>
        <begin position="12"/>
        <end position="33"/>
    </location>
</feature>
<keyword evidence="4" id="KW-1003">Cell membrane</keyword>
<dbReference type="PROSITE" id="PS52015">
    <property type="entry name" value="TONB_CTD"/>
    <property type="match status" value="1"/>
</dbReference>
<dbReference type="RefSeq" id="WP_229591881.1">
    <property type="nucleotide sequence ID" value="NZ_AP024485.1"/>
</dbReference>
<dbReference type="SUPFAM" id="SSF74653">
    <property type="entry name" value="TolA/TonB C-terminal domain"/>
    <property type="match status" value="1"/>
</dbReference>
<accession>A0ABN6EXE8</accession>
<dbReference type="InterPro" id="IPR037682">
    <property type="entry name" value="TonB_C"/>
</dbReference>
<organism evidence="13 14">
    <name type="scientific">Pseudodesulfovibrio sediminis</name>
    <dbReference type="NCBI Taxonomy" id="2810563"/>
    <lineage>
        <taxon>Bacteria</taxon>
        <taxon>Pseudomonadati</taxon>
        <taxon>Thermodesulfobacteriota</taxon>
        <taxon>Desulfovibrionia</taxon>
        <taxon>Desulfovibrionales</taxon>
        <taxon>Desulfovibrionaceae</taxon>
    </lineage>
</organism>
<evidence type="ECO:0000256" key="10">
    <source>
        <dbReference type="SAM" id="MobiDB-lite"/>
    </source>
</evidence>
<keyword evidence="9 11" id="KW-0472">Membrane</keyword>
<sequence>MGASRITSILSHLFSLRNCVLLSVLVHLVIFSFPCKNNTVKAMPGSISMALVSGTGKIGHGKESINVSTRSDKFVTQPKAVQQEKSPAPDNKQQSMVQPERKPAPVVRRASAVSTASQKRPVKKAASAVKTKSKPVVRPRKVVKKKDVHPAAPAKKIHDHEVVAKKNQPVKAKDADTPEKQVVKTGQNAASNTGQEVANADQGIHAQSSRSAGGSTSEGPLHARIGSLFGPKITRWVRPKYPRKARAMGQTGLVVLRITIDSLGSPVQVEVVQKAGSGFDEAAVTAVKKSSFSPATHKGDPVACIALLPVHFTLKGN</sequence>
<evidence type="ECO:0000259" key="12">
    <source>
        <dbReference type="PROSITE" id="PS52015"/>
    </source>
</evidence>
<comment type="subcellular location">
    <subcellularLocation>
        <location evidence="1">Cell inner membrane</location>
        <topology evidence="1">Single-pass membrane protein</topology>
        <orientation evidence="1">Periplasmic side</orientation>
    </subcellularLocation>
</comment>
<keyword evidence="8 11" id="KW-1133">Transmembrane helix</keyword>
<evidence type="ECO:0000256" key="4">
    <source>
        <dbReference type="ARBA" id="ARBA00022475"/>
    </source>
</evidence>
<keyword evidence="14" id="KW-1185">Reference proteome</keyword>
<keyword evidence="3" id="KW-0813">Transport</keyword>
<evidence type="ECO:0000313" key="13">
    <source>
        <dbReference type="EMBL" id="BCS89929.1"/>
    </source>
</evidence>
<keyword evidence="5" id="KW-0997">Cell inner membrane</keyword>